<dbReference type="KEGG" id="bko:CKF48_01885"/>
<feature type="transmembrane region" description="Helical" evidence="1">
    <location>
        <begin position="96"/>
        <end position="118"/>
    </location>
</feature>
<gene>
    <name evidence="2" type="ORF">CKF48_01885</name>
</gene>
<feature type="transmembrane region" description="Helical" evidence="1">
    <location>
        <begin position="159"/>
        <end position="180"/>
    </location>
</feature>
<sequence length="190" mass="22935">MSKEEYLTALHIDSKQFQQLLSDYWKSYSDYTHWQFWMVLFLFIAPLVFVYFFIDRKRIFEVFFYGYTVNMLWTFIDTMLLRKGLFIHNYFLIPSLPSATNMTTSLLPVVFLFVYQYCTNRQRNFYLYTIIVSAIIAFGFATIEEKVGFVSFYGSMNQFYIFLIDLGICFTSYWFTIFFLRLKENAFANN</sequence>
<name>A0A248TD81_9BACI</name>
<organism evidence="2 3">
    <name type="scientific">Cytobacillus kochii</name>
    <dbReference type="NCBI Taxonomy" id="859143"/>
    <lineage>
        <taxon>Bacteria</taxon>
        <taxon>Bacillati</taxon>
        <taxon>Bacillota</taxon>
        <taxon>Bacilli</taxon>
        <taxon>Bacillales</taxon>
        <taxon>Bacillaceae</taxon>
        <taxon>Cytobacillus</taxon>
    </lineage>
</organism>
<keyword evidence="1" id="KW-1133">Transmembrane helix</keyword>
<evidence type="ECO:0000313" key="3">
    <source>
        <dbReference type="Proteomes" id="UP000215137"/>
    </source>
</evidence>
<feature type="transmembrane region" description="Helical" evidence="1">
    <location>
        <begin position="59"/>
        <end position="76"/>
    </location>
</feature>
<proteinExistence type="predicted"/>
<feature type="transmembrane region" description="Helical" evidence="1">
    <location>
        <begin position="125"/>
        <end position="143"/>
    </location>
</feature>
<dbReference type="OrthoDB" id="2591789at2"/>
<keyword evidence="1" id="KW-0472">Membrane</keyword>
<accession>A0A248TD81</accession>
<feature type="transmembrane region" description="Helical" evidence="1">
    <location>
        <begin position="34"/>
        <end position="54"/>
    </location>
</feature>
<reference evidence="2 3" key="1">
    <citation type="submission" date="2017-08" db="EMBL/GenBank/DDBJ databases">
        <title>Complete Genome Sequence of Bacillus kochii Oregon-R-modENCODE STRAIN BDGP4, isolated from Drosophila melanogaster gut.</title>
        <authorList>
            <person name="Wan K.H."/>
            <person name="Yu C."/>
            <person name="Park S."/>
            <person name="Hammonds A.S."/>
            <person name="Booth B.W."/>
            <person name="Celniker S.E."/>
        </authorList>
    </citation>
    <scope>NUCLEOTIDE SEQUENCE [LARGE SCALE GENOMIC DNA]</scope>
    <source>
        <strain evidence="2 3">BDGP4</strain>
    </source>
</reference>
<dbReference type="Proteomes" id="UP000215137">
    <property type="component" value="Chromosome"/>
</dbReference>
<dbReference type="EMBL" id="CP022983">
    <property type="protein sequence ID" value="ASV66188.1"/>
    <property type="molecule type" value="Genomic_DNA"/>
</dbReference>
<dbReference type="RefSeq" id="WP_095369763.1">
    <property type="nucleotide sequence ID" value="NZ_CP022983.1"/>
</dbReference>
<dbReference type="AlphaFoldDB" id="A0A248TD81"/>
<protein>
    <submittedName>
        <fullName evidence="2">Uncharacterized protein</fullName>
    </submittedName>
</protein>
<evidence type="ECO:0000256" key="1">
    <source>
        <dbReference type="SAM" id="Phobius"/>
    </source>
</evidence>
<evidence type="ECO:0000313" key="2">
    <source>
        <dbReference type="EMBL" id="ASV66188.1"/>
    </source>
</evidence>
<keyword evidence="3" id="KW-1185">Reference proteome</keyword>
<keyword evidence="1" id="KW-0812">Transmembrane</keyword>